<evidence type="ECO:0000256" key="1">
    <source>
        <dbReference type="SAM" id="SignalP"/>
    </source>
</evidence>
<name>Q47CL9_DECAR</name>
<dbReference type="eggNOG" id="ENOG5033WV6">
    <property type="taxonomic scope" value="Bacteria"/>
</dbReference>
<dbReference type="KEGG" id="dar:Daro_2682"/>
<dbReference type="EMBL" id="CP000089">
    <property type="protein sequence ID" value="AAZ47412.1"/>
    <property type="molecule type" value="Genomic_DNA"/>
</dbReference>
<evidence type="ECO:0000313" key="3">
    <source>
        <dbReference type="EMBL" id="AAZ47412.1"/>
    </source>
</evidence>
<gene>
    <name evidence="3" type="ordered locus">Daro_2682</name>
</gene>
<dbReference type="Pfam" id="PF13511">
    <property type="entry name" value="DUF4124"/>
    <property type="match status" value="1"/>
</dbReference>
<proteinExistence type="predicted"/>
<accession>Q47CL9</accession>
<dbReference type="HOGENOM" id="CLU_1438919_0_0_4"/>
<keyword evidence="1" id="KW-0732">Signal</keyword>
<dbReference type="InterPro" id="IPR025392">
    <property type="entry name" value="DUF4124"/>
</dbReference>
<evidence type="ECO:0000259" key="2">
    <source>
        <dbReference type="Pfam" id="PF13511"/>
    </source>
</evidence>
<feature type="domain" description="DUF4124" evidence="2">
    <location>
        <begin position="13"/>
        <end position="44"/>
    </location>
</feature>
<sequence length="188" mass="20273">MIDLSMRKLLLIALTLSAASSAFAQYRCVENGKTTFTDKPCASDATPAIPKGNTPKVIGDSGNSAYTTCFGDWRGQVQYQASFKGQPISEAHAVVQTTISIDAQGKITGSSPENGCKMKGLAMPGMTPMVLSLDVTLSGCSYPKLNRRLFGTLALNAAEKQVQFWIYAHPVDLLNPGWSYDVKGTMRR</sequence>
<reference evidence="3" key="1">
    <citation type="submission" date="2005-08" db="EMBL/GenBank/DDBJ databases">
        <title>Complete sequence of Dechloromonas aromatica RCB.</title>
        <authorList>
            <person name="Salinero K.K."/>
            <person name="Copeland A."/>
            <person name="Lucas S."/>
            <person name="Lapidus A."/>
            <person name="Barry K."/>
            <person name="Detter J.C."/>
            <person name="Glavina T."/>
            <person name="Hammon N."/>
            <person name="Israni S."/>
            <person name="Pitluck S."/>
            <person name="Di Bartolo G."/>
            <person name="Trong S."/>
            <person name="Schmutz J."/>
            <person name="Larimer F."/>
            <person name="Land M."/>
            <person name="Ivanova N."/>
            <person name="Richardson P."/>
        </authorList>
    </citation>
    <scope>NUCLEOTIDE SEQUENCE</scope>
    <source>
        <strain evidence="3">RCB</strain>
    </source>
</reference>
<dbReference type="STRING" id="159087.Daro_2682"/>
<feature type="chain" id="PRO_5004233435" description="DUF4124 domain-containing protein" evidence="1">
    <location>
        <begin position="25"/>
        <end position="188"/>
    </location>
</feature>
<feature type="signal peptide" evidence="1">
    <location>
        <begin position="1"/>
        <end position="24"/>
    </location>
</feature>
<protein>
    <recommendedName>
        <fullName evidence="2">DUF4124 domain-containing protein</fullName>
    </recommendedName>
</protein>
<organism evidence="3">
    <name type="scientific">Dechloromonas aromatica (strain RCB)</name>
    <dbReference type="NCBI Taxonomy" id="159087"/>
    <lineage>
        <taxon>Bacteria</taxon>
        <taxon>Pseudomonadati</taxon>
        <taxon>Pseudomonadota</taxon>
        <taxon>Betaproteobacteria</taxon>
        <taxon>Rhodocyclales</taxon>
        <taxon>Azonexaceae</taxon>
        <taxon>Dechloromonas</taxon>
    </lineage>
</organism>
<dbReference type="AlphaFoldDB" id="Q47CL9"/>